<dbReference type="Pfam" id="PF00961">
    <property type="entry name" value="LAGLIDADG_1"/>
    <property type="match status" value="1"/>
</dbReference>
<keyword evidence="2" id="KW-0150">Chloroplast</keyword>
<dbReference type="Gene3D" id="3.10.28.10">
    <property type="entry name" value="Homing endonucleases"/>
    <property type="match status" value="1"/>
</dbReference>
<reference evidence="2" key="1">
    <citation type="journal article" date="2006" name="BMC Biol.">
        <title>The complete chloroplast DNA sequence of the green alga Oltmannsiellopsis viridis reveals a distinctive quadripartite architecture in the chloroplast genome of early diverging ulvophytes.</title>
        <authorList>
            <person name="Pombert J.F."/>
            <person name="Lemieux C."/>
            <person name="Turmel M."/>
        </authorList>
    </citation>
    <scope>NUCLEOTIDE SEQUENCE</scope>
</reference>
<accession>Q8SML1</accession>
<dbReference type="PANTHER" id="PTHR36181:SF4">
    <property type="entry name" value="LAGLIDADG ENDONUCLEASE"/>
    <property type="match status" value="1"/>
</dbReference>
<sequence>MKTLESTLAAYIAGFLDGDGSIYAKVISRPDYAVIKYQISVSLSFCQRKDRYTYLQDIYEALDKCGSLRKDRGDGIADYTITGPAHLSIVLPHLLPYLRIKKKQANLVLHIINQYPAAKKNHLEFLSLVKLVDQIQNLNKKPDEPKATNYQSLLEEFQTAGRIQSSP</sequence>
<protein>
    <recommendedName>
        <fullName evidence="1">Homing endonuclease LAGLIDADG domain-containing protein</fullName>
    </recommendedName>
</protein>
<dbReference type="AlphaFoldDB" id="Q8SML1"/>
<organism evidence="2">
    <name type="scientific">Monomastix sp. M722</name>
    <dbReference type="NCBI Taxonomy" id="141717"/>
    <lineage>
        <taxon>Eukaryota</taxon>
        <taxon>Viridiplantae</taxon>
        <taxon>Chlorophyta</taxon>
        <taxon>Mamiellophyceae</taxon>
        <taxon>Monomastigales</taxon>
        <taxon>Monomastigaceae</taxon>
        <taxon>Monomastix</taxon>
    </lineage>
</organism>
<dbReference type="InterPro" id="IPR027434">
    <property type="entry name" value="Homing_endonucl"/>
</dbReference>
<dbReference type="SUPFAM" id="SSF55608">
    <property type="entry name" value="Homing endonucleases"/>
    <property type="match status" value="1"/>
</dbReference>
<feature type="domain" description="Homing endonuclease LAGLIDADG" evidence="1">
    <location>
        <begin position="12"/>
        <end position="107"/>
    </location>
</feature>
<dbReference type="PANTHER" id="PTHR36181">
    <property type="entry name" value="INTRON-ENCODED ENDONUCLEASE AI3-RELATED"/>
    <property type="match status" value="1"/>
</dbReference>
<dbReference type="InterPro" id="IPR051289">
    <property type="entry name" value="LAGLIDADG_Endonuclease"/>
</dbReference>
<dbReference type="GO" id="GO:0005739">
    <property type="term" value="C:mitochondrion"/>
    <property type="evidence" value="ECO:0007669"/>
    <property type="project" value="UniProtKB-ARBA"/>
</dbReference>
<dbReference type="GO" id="GO:0004519">
    <property type="term" value="F:endonuclease activity"/>
    <property type="evidence" value="ECO:0007669"/>
    <property type="project" value="InterPro"/>
</dbReference>
<geneLocation type="chloroplast" evidence="2"/>
<name>Q8SML1_9CHLO</name>
<keyword evidence="2" id="KW-0934">Plastid</keyword>
<dbReference type="InterPro" id="IPR004860">
    <property type="entry name" value="LAGLIDADG_dom"/>
</dbReference>
<proteinExistence type="predicted"/>
<evidence type="ECO:0000259" key="1">
    <source>
        <dbReference type="Pfam" id="PF00961"/>
    </source>
</evidence>
<evidence type="ECO:0000313" key="2">
    <source>
        <dbReference type="EMBL" id="AAL77610.1"/>
    </source>
</evidence>
<dbReference type="EMBL" id="L44124">
    <property type="protein sequence ID" value="AAL77610.1"/>
    <property type="molecule type" value="Genomic_DNA"/>
</dbReference>